<sequence length="168" mass="18982">MAARLGRLQIRCRQAGLADKSPNALKPVHLVDRLPLHRCSIRSIAPINGNTWNGTGGNATYRTSPWAVHVAGKDADYLRMPQYNRYQTRYCLSMLVRKRIGSGRHVEWRVMHEQCRRPRGHLGQGRVEHCQAGIAKVPLGTTIVGESIHPNQPHGIRLDCIVHKSKFR</sequence>
<proteinExistence type="predicted"/>
<reference evidence="1" key="1">
    <citation type="submission" date="2018-05" db="EMBL/GenBank/DDBJ databases">
        <authorList>
            <person name="Lanie J.A."/>
            <person name="Ng W.-L."/>
            <person name="Kazmierczak K.M."/>
            <person name="Andrzejewski T.M."/>
            <person name="Davidsen T.M."/>
            <person name="Wayne K.J."/>
            <person name="Tettelin H."/>
            <person name="Glass J.I."/>
            <person name="Rusch D."/>
            <person name="Podicherti R."/>
            <person name="Tsui H.-C.T."/>
            <person name="Winkler M.E."/>
        </authorList>
    </citation>
    <scope>NUCLEOTIDE SEQUENCE</scope>
</reference>
<organism evidence="1">
    <name type="scientific">marine metagenome</name>
    <dbReference type="NCBI Taxonomy" id="408172"/>
    <lineage>
        <taxon>unclassified sequences</taxon>
        <taxon>metagenomes</taxon>
        <taxon>ecological metagenomes</taxon>
    </lineage>
</organism>
<protein>
    <submittedName>
        <fullName evidence="1">Uncharacterized protein</fullName>
    </submittedName>
</protein>
<name>A0A382M1G8_9ZZZZ</name>
<gene>
    <name evidence="1" type="ORF">METZ01_LOCUS295577</name>
</gene>
<feature type="non-terminal residue" evidence="1">
    <location>
        <position position="168"/>
    </location>
</feature>
<dbReference type="EMBL" id="UINC01090620">
    <property type="protein sequence ID" value="SVC42723.1"/>
    <property type="molecule type" value="Genomic_DNA"/>
</dbReference>
<accession>A0A382M1G8</accession>
<evidence type="ECO:0000313" key="1">
    <source>
        <dbReference type="EMBL" id="SVC42723.1"/>
    </source>
</evidence>
<dbReference type="AlphaFoldDB" id="A0A382M1G8"/>